<keyword evidence="1" id="KW-0812">Transmembrane</keyword>
<keyword evidence="1" id="KW-0472">Membrane</keyword>
<comment type="caution">
    <text evidence="2">The sequence shown here is derived from an EMBL/GenBank/DDBJ whole genome shotgun (WGS) entry which is preliminary data.</text>
</comment>
<organism evidence="2 3">
    <name type="scientific">Actinomyces oris</name>
    <dbReference type="NCBI Taxonomy" id="544580"/>
    <lineage>
        <taxon>Bacteria</taxon>
        <taxon>Bacillati</taxon>
        <taxon>Actinomycetota</taxon>
        <taxon>Actinomycetes</taxon>
        <taxon>Actinomycetales</taxon>
        <taxon>Actinomycetaceae</taxon>
        <taxon>Actinomyces</taxon>
    </lineage>
</organism>
<accession>A0A1Q8W053</accession>
<dbReference type="EMBL" id="MSKM01000014">
    <property type="protein sequence ID" value="OLO54250.1"/>
    <property type="molecule type" value="Genomic_DNA"/>
</dbReference>
<evidence type="ECO:0000313" key="2">
    <source>
        <dbReference type="EMBL" id="OLO54250.1"/>
    </source>
</evidence>
<feature type="transmembrane region" description="Helical" evidence="1">
    <location>
        <begin position="159"/>
        <end position="180"/>
    </location>
</feature>
<feature type="transmembrane region" description="Helical" evidence="1">
    <location>
        <begin position="12"/>
        <end position="33"/>
    </location>
</feature>
<dbReference type="RefSeq" id="WP_070659025.1">
    <property type="nucleotide sequence ID" value="NZ_MSKM01000014.1"/>
</dbReference>
<keyword evidence="1" id="KW-1133">Transmembrane helix</keyword>
<evidence type="ECO:0000313" key="3">
    <source>
        <dbReference type="Proteomes" id="UP000185772"/>
    </source>
</evidence>
<gene>
    <name evidence="2" type="ORF">BKH27_04540</name>
</gene>
<sequence>MSVATFSVDTAVGIVTALTGLIAAAVAATQLSYRHRMMRTATWAQEQVPSATGERKQHLENMQRWAQSEVVAATMIPAWKYVEAIVAATVTVVGPVLREQPLVPFLLTMFGLQMLEYRRVILLYLERRRCAADYYGDQPVQPARIGFLIPLNKQTCKTFIPASLAALAVTITSFALAKFVHHSGNSAFMCAIIIDVVALNCIGDVRRSAIHPFLEHLKTY</sequence>
<protein>
    <submittedName>
        <fullName evidence="2">Uncharacterized protein</fullName>
    </submittedName>
</protein>
<reference evidence="2 3" key="1">
    <citation type="submission" date="2016-12" db="EMBL/GenBank/DDBJ databases">
        <title>Genomic comparison of strains in the 'Actinomyces naeslundii' group.</title>
        <authorList>
            <person name="Mughal S.R."/>
            <person name="Do T."/>
            <person name="Gilbert S.C."/>
            <person name="Witherden E.A."/>
            <person name="Didelot X."/>
            <person name="Beighton D."/>
        </authorList>
    </citation>
    <scope>NUCLEOTIDE SEQUENCE [LARGE SCALE GENOMIC DNA]</scope>
    <source>
        <strain evidence="2 3">MMRCO6-1</strain>
    </source>
</reference>
<name>A0A1Q8W053_9ACTO</name>
<evidence type="ECO:0000256" key="1">
    <source>
        <dbReference type="SAM" id="Phobius"/>
    </source>
</evidence>
<dbReference type="Proteomes" id="UP000185772">
    <property type="component" value="Unassembled WGS sequence"/>
</dbReference>
<proteinExistence type="predicted"/>
<dbReference type="AlphaFoldDB" id="A0A1Q8W053"/>